<keyword evidence="3" id="KW-1133">Transmembrane helix</keyword>
<keyword evidence="5" id="KW-1185">Reference proteome</keyword>
<feature type="compositionally biased region" description="Low complexity" evidence="2">
    <location>
        <begin position="1818"/>
        <end position="1827"/>
    </location>
</feature>
<organism evidence="4 5">
    <name type="scientific">Piromyces finnis</name>
    <dbReference type="NCBI Taxonomy" id="1754191"/>
    <lineage>
        <taxon>Eukaryota</taxon>
        <taxon>Fungi</taxon>
        <taxon>Fungi incertae sedis</taxon>
        <taxon>Chytridiomycota</taxon>
        <taxon>Chytridiomycota incertae sedis</taxon>
        <taxon>Neocallimastigomycetes</taxon>
        <taxon>Neocallimastigales</taxon>
        <taxon>Neocallimastigaceae</taxon>
        <taxon>Piromyces</taxon>
    </lineage>
</organism>
<evidence type="ECO:0008006" key="6">
    <source>
        <dbReference type="Google" id="ProtNLM"/>
    </source>
</evidence>
<feature type="transmembrane region" description="Helical" evidence="3">
    <location>
        <begin position="1538"/>
        <end position="1563"/>
    </location>
</feature>
<feature type="transmembrane region" description="Helical" evidence="3">
    <location>
        <begin position="868"/>
        <end position="891"/>
    </location>
</feature>
<protein>
    <recommendedName>
        <fullName evidence="6">Chitin synthase</fullName>
    </recommendedName>
</protein>
<gene>
    <name evidence="4" type="ORF">BCR36DRAFT_406117</name>
</gene>
<feature type="transmembrane region" description="Helical" evidence="3">
    <location>
        <begin position="903"/>
        <end position="923"/>
    </location>
</feature>
<feature type="compositionally biased region" description="Basic residues" evidence="2">
    <location>
        <begin position="1828"/>
        <end position="1837"/>
    </location>
</feature>
<feature type="region of interest" description="Disordered" evidence="2">
    <location>
        <begin position="2297"/>
        <end position="2325"/>
    </location>
</feature>
<proteinExistence type="predicted"/>
<feature type="region of interest" description="Disordered" evidence="2">
    <location>
        <begin position="253"/>
        <end position="273"/>
    </location>
</feature>
<keyword evidence="3" id="KW-0472">Membrane</keyword>
<feature type="region of interest" description="Disordered" evidence="2">
    <location>
        <begin position="724"/>
        <end position="746"/>
    </location>
</feature>
<keyword evidence="3" id="KW-0812">Transmembrane</keyword>
<keyword evidence="1" id="KW-0175">Coiled coil</keyword>
<feature type="transmembrane region" description="Helical" evidence="3">
    <location>
        <begin position="1144"/>
        <end position="1169"/>
    </location>
</feature>
<dbReference type="STRING" id="1754191.A0A1Y1V1Q1"/>
<feature type="compositionally biased region" description="Basic and acidic residues" evidence="2">
    <location>
        <begin position="1603"/>
        <end position="1621"/>
    </location>
</feature>
<feature type="transmembrane region" description="Helical" evidence="3">
    <location>
        <begin position="1506"/>
        <end position="1526"/>
    </location>
</feature>
<evidence type="ECO:0000256" key="2">
    <source>
        <dbReference type="SAM" id="MobiDB-lite"/>
    </source>
</evidence>
<dbReference type="Proteomes" id="UP000193719">
    <property type="component" value="Unassembled WGS sequence"/>
</dbReference>
<reference evidence="4 5" key="1">
    <citation type="submission" date="2016-08" db="EMBL/GenBank/DDBJ databases">
        <title>Genomes of anaerobic fungi encode conserved fungal cellulosomes for biomass hydrolysis.</title>
        <authorList>
            <consortium name="DOE Joint Genome Institute"/>
            <person name="Haitjema C.H."/>
            <person name="Gilmore S.P."/>
            <person name="Henske J.K."/>
            <person name="Solomon K.V."/>
            <person name="De Groot R."/>
            <person name="Kuo A."/>
            <person name="Mondo S.J."/>
            <person name="Salamov A.A."/>
            <person name="Labutti K."/>
            <person name="Zhao Z."/>
            <person name="Chiniquy J."/>
            <person name="Barry K."/>
            <person name="Brewer H.M."/>
            <person name="Purvine S.O."/>
            <person name="Wright A.T."/>
            <person name="Boxma B."/>
            <person name="Van Alen T."/>
            <person name="Hackstein J.H."/>
            <person name="Baker S.E."/>
            <person name="Grigoriev I.V."/>
            <person name="O'Malley M.A."/>
        </authorList>
    </citation>
    <scope>NUCLEOTIDE SEQUENCE [LARGE SCALE GENOMIC DNA]</scope>
    <source>
        <strain evidence="5">finn</strain>
    </source>
</reference>
<feature type="region of interest" description="Disordered" evidence="2">
    <location>
        <begin position="1603"/>
        <end position="1626"/>
    </location>
</feature>
<feature type="coiled-coil region" evidence="1">
    <location>
        <begin position="1930"/>
        <end position="1957"/>
    </location>
</feature>
<reference evidence="4 5" key="2">
    <citation type="submission" date="2016-08" db="EMBL/GenBank/DDBJ databases">
        <title>Pervasive Adenine N6-methylation of Active Genes in Fungi.</title>
        <authorList>
            <consortium name="DOE Joint Genome Institute"/>
            <person name="Mondo S.J."/>
            <person name="Dannebaum R.O."/>
            <person name="Kuo R.C."/>
            <person name="Labutti K."/>
            <person name="Haridas S."/>
            <person name="Kuo A."/>
            <person name="Salamov A."/>
            <person name="Ahrendt S.R."/>
            <person name="Lipzen A."/>
            <person name="Sullivan W."/>
            <person name="Andreopoulos W.B."/>
            <person name="Clum A."/>
            <person name="Lindquist E."/>
            <person name="Daum C."/>
            <person name="Ramamoorthy G.K."/>
            <person name="Gryganskyi A."/>
            <person name="Culley D."/>
            <person name="Magnuson J.K."/>
            <person name="James T.Y."/>
            <person name="O'Malley M.A."/>
            <person name="Stajich J.E."/>
            <person name="Spatafora J.W."/>
            <person name="Visel A."/>
            <person name="Grigoriev I.V."/>
        </authorList>
    </citation>
    <scope>NUCLEOTIDE SEQUENCE [LARGE SCALE GENOMIC DNA]</scope>
    <source>
        <strain evidence="5">finn</strain>
    </source>
</reference>
<dbReference type="EMBL" id="MCFH01000041">
    <property type="protein sequence ID" value="ORX45223.1"/>
    <property type="molecule type" value="Genomic_DNA"/>
</dbReference>
<sequence>MVENNINTGQFNKLTDKDSSKNFYKNNKNDKITSYLYNNETNENIYPNVITKDNLKLHTHINSNINNIVSSIPVSTSNEKIEKNDISEMKRKNHASSATSQFKNNNTISFKHTNQNPNIEIQSPSVNPKNHYYYSNINEKNNELEKGNINNIQRHQYEPNNTVNSIFETTKKEIAINQNLNSNSNHATSFHHPIVNNNNINALPIHNTNINHINEVSNNSNENFTVPPRTTSNAKPFIPSRNINMKPNISYHNNNDSNHHHSNSYKNTFNSTNPKIENDIKDRTNVLSNKSTDLSSSNLTTSKGLSYNINTYPIISQNSNSNDYFKNSVDKPEKQQSNISLGKELNTATNSQSENINNTNLNSSDFNLRPFSMNNQDFLPYTNYNYSSNIINNVNTSNENSQLESLINNGNPFLSNNKKMPYQINDTPLSYNSDKNNLLMNGAFLNNNNDNNSKAELQNTYYQDSKLTNENNSSLDQTIIQQNKDHYWINSNPSFNNMSNNYLFKKFPTEYNDKNHFMELKTRGLTSEDDEINNVKPLDYNDNENDFSYTKFLIDDERKPLKESLLNFKYKNKNRFSKESSSSSTLSRLNSIIRSVSRSKRRSNSSLSVNSIITKKSYLGKLSGSESKNGYNIINNETNYEDYIDEDIANDIKTSDYIYKKAKSLEYLKHHKITVLPSNYNEKHNDNLSVCASDALPSTKKDTNSNVILTKKYISSPDLKINSSTATLSSPSKNKKNDPKDGKKKKAFASNSVNFLCSLHENNKERYDENHNYQNEKDFLQSSASTKTEIYDDTNPFAIDVSNHSHKIYGFNSRLSIGSNNNFVDFNKVPKIEEDKEIERLKMLKNKRKKRDRRRLNKKQKSVTVLRVLWIFLCRCLTFFIPDFVLSFFKLHERAQPLWREKITIFFFYCIVMSSFFIALNIGKIPSKIGILNREKISIHGYDYAYSDLKGIGLKDYLNTKKGEEISFLFPTYPLLEDYKENENINSIVDNQIKLNNYLSIRKDYKYIAQINNPSLICPKTDFSYTCYDINKIKKLHKTEKTFNKDDFNQLINEKKYIVVINGIVLDMEPYMALCNYYYNSTNSKDIDFLKPEFTKLIEDSNYNDYDYDITKEFENIYLHQNESALKGLSELFTIGRMENPNDYVHIIFIVICSILALSTLINLIFLPFKKKRFSKYKNNKLSRFSMPYNIVFMSVFREPYPILEAALQSILTSNYDNNKLLLCIVCDGIISDTNSSSINHILKILGIENPTHDESVIYHSIGRGRRQMNYLRVYSGYHKKTKIPYVIISKLGNKYEELNPGNRGKRDSLLILLNYLNKLHDIDSSFTPAEYELHYHLTDRLGLSPKVYKYLSVVDADTCVFQNTLYTLTTYLEDHDNQLAISGLISHEYDTNKLMAFLYNQFIKIYQSQILTSDIFLSRLIYYPCSCCIVYRIFKSKTSEIMVASDDVLYNYGRYASRDTLHVRSMLELGEDKLLPILLVRGYNEKIACIPELIGRTKLPEREKYLNILIEVLFFFVIQLIFALASMNYHSHGRDNTLSAIVIFSFIGKIIFYIYLPLYSIYHMNNLKWKRNHGTEEIHQDFFEMVAKNRFKENKYKDNKIDIDSKKTKSKSTKDHKSHQETNTNTIYDSKEFKNKTDSIHDTTLPCITPNQSYTFDKFNNSIQSINPNNISSTTIVNNLQNKNNNYNNGNINNNNNKNDDNNIVVFNNNNTNDSNVLFVNTTNPNNIAKATTIEPSFDYFISSTQNNIQTKITSSPIIMNKTLEEEKISMNEKNKKVKSKYKKEAKNINYNYNPINQAFMLDKSIKTSWDTSSIHSVSSNSGYSHSHSKRSKLIKKGSVVSLDKRSQTGSIQIKSSPKIGVKKKTKLKKSQSLQVSSDLNDEFEHLQNKTKHKKDVMVVTTNGGEDMIDKRIDNNKKGSQEYSRHLRLEEDIRIKNDKENSLDNLNSEKILFKDEFCLEKPEQLKSLPTQELTKQDEANLLVPPAPVIFADSYNRNNPPSSIISNDLSFDVLNTKNLGNDSTIIAKSRMNSRHSSSDDILYNNDISGELSQSVIAQLNSNNEIINESSFTIQKSNFERPTFHVRKRSYSLNINSQNKFEIKRSNSNKLENFTTSMDYEEANEPSIIDNNRDSMDLHPYHSNSDYFSSNSRISLPQRYQRGQIPEKNMPMYAHSRTSRISISSSTTSVFPNKPRIVSGTTYGSDYNPSNTTYSIISITDVDYISWRESASTNTTSGNLVSLLQDIHDEVFFLLKGTRDNPISSKTIRKHFSIQHGSSMVDSYGKFIDECVKEFYQDGSPQPSRLSTPSSFSFRNSNNSSNNRQYGSVSSLYRTSLMNNASQSQSLSQNQYLSQSQSFSRNSFSSSLTESRK</sequence>
<dbReference type="Pfam" id="PF03142">
    <property type="entry name" value="Chitin_synth_2"/>
    <property type="match status" value="1"/>
</dbReference>
<dbReference type="OrthoDB" id="2155412at2759"/>
<comment type="caution">
    <text evidence="4">The sequence shown here is derived from an EMBL/GenBank/DDBJ whole genome shotgun (WGS) entry which is preliminary data.</text>
</comment>
<evidence type="ECO:0000313" key="4">
    <source>
        <dbReference type="EMBL" id="ORX45223.1"/>
    </source>
</evidence>
<evidence type="ECO:0000313" key="5">
    <source>
        <dbReference type="Proteomes" id="UP000193719"/>
    </source>
</evidence>
<name>A0A1Y1V1Q1_9FUNG</name>
<evidence type="ECO:0000256" key="3">
    <source>
        <dbReference type="SAM" id="Phobius"/>
    </source>
</evidence>
<evidence type="ECO:0000256" key="1">
    <source>
        <dbReference type="SAM" id="Coils"/>
    </source>
</evidence>
<feature type="compositionally biased region" description="Low complexity" evidence="2">
    <location>
        <begin position="2309"/>
        <end position="2323"/>
    </location>
</feature>
<feature type="compositionally biased region" description="Polar residues" evidence="2">
    <location>
        <begin position="2298"/>
        <end position="2308"/>
    </location>
</feature>
<accession>A0A1Y1V1Q1</accession>
<feature type="region of interest" description="Disordered" evidence="2">
    <location>
        <begin position="1818"/>
        <end position="1857"/>
    </location>
</feature>
<feature type="region of interest" description="Disordered" evidence="2">
    <location>
        <begin position="2341"/>
        <end position="2372"/>
    </location>
</feature>